<feature type="transmembrane region" description="Helical" evidence="1">
    <location>
        <begin position="1020"/>
        <end position="1046"/>
    </location>
</feature>
<feature type="transmembrane region" description="Helical" evidence="1">
    <location>
        <begin position="331"/>
        <end position="352"/>
    </location>
</feature>
<evidence type="ECO:0000313" key="3">
    <source>
        <dbReference type="Proteomes" id="UP000762676"/>
    </source>
</evidence>
<feature type="transmembrane region" description="Helical" evidence="1">
    <location>
        <begin position="306"/>
        <end position="324"/>
    </location>
</feature>
<dbReference type="Gene3D" id="3.30.2090.10">
    <property type="entry name" value="Multidrug efflux transporter AcrB TolC docking domain, DN and DC subdomains"/>
    <property type="match status" value="2"/>
</dbReference>
<dbReference type="AlphaFoldDB" id="A0AAV4F069"/>
<dbReference type="InterPro" id="IPR027463">
    <property type="entry name" value="AcrB_DN_DC_subdom"/>
</dbReference>
<feature type="transmembrane region" description="Helical" evidence="1">
    <location>
        <begin position="1066"/>
        <end position="1091"/>
    </location>
</feature>
<evidence type="ECO:0000256" key="1">
    <source>
        <dbReference type="SAM" id="Phobius"/>
    </source>
</evidence>
<feature type="transmembrane region" description="Helical" evidence="1">
    <location>
        <begin position="403"/>
        <end position="425"/>
    </location>
</feature>
<feature type="transmembrane region" description="Helical" evidence="1">
    <location>
        <begin position="550"/>
        <end position="567"/>
    </location>
</feature>
<gene>
    <name evidence="2" type="ORF">ElyMa_001979200</name>
</gene>
<proteinExistence type="predicted"/>
<dbReference type="EMBL" id="BMAT01004028">
    <property type="protein sequence ID" value="GFR66772.1"/>
    <property type="molecule type" value="Genomic_DNA"/>
</dbReference>
<comment type="caution">
    <text evidence="2">The sequence shown here is derived from an EMBL/GenBank/DDBJ whole genome shotgun (WGS) entry which is preliminary data.</text>
</comment>
<dbReference type="Pfam" id="PF00873">
    <property type="entry name" value="ACR_tran"/>
    <property type="match status" value="1"/>
</dbReference>
<keyword evidence="3" id="KW-1185">Reference proteome</keyword>
<sequence length="1103" mass="123957">MPRESFPEIKETKIYISTVYPGNTAEDIESLITKPLEDEFNNLSNITRMTSTSQEGYSIIIIEFDEKISVFEAKLKVKDRVDKKTADEDWPIFNRAKVEPDVFEINITEEMPILNINMRGDIPVVKLKDYAEEIKHMIESYPEIKQVDIRGVQDREVEVAVDIYKMSASRVSFDNIINAIKGGNVNISGGHMVISDERKTIRLIGEIDTPKDLESFVVKSEGNPIYLRDVANVYFKEKDKTTYARSFGENVVMLDVKKLSGRNQIRASEKIKGLLKNIRETILPKNVKIFITSDQSEQIENMVNDLVNNIIFGVILVVFVLMFFLNFRNALFVGIAIPMSMLLSYVIIHALGYTLNTMVLFALVMGLGMLVDNGIVVVENVYRLVSEEGMSSKEATKKGIGEISFPIIVSTATTVAAFVPLGFWPGVMGQFMIYFPIALSIVLGASLFVALFINPVLVSKYMKIEEVALSQNKLNRFSLIFTTIGFLMLLSSSTRGIGTLFIFIVLSVWAYRLFIQKAITYFQQHILNKIEEIYKRLIAFSLMGKSPKRFLFGTIGLLIFSFLLLVIKSPKISFFPDNKPNQILVYLEYPQGTDIEKTNAITKEVEQEVYKIINDDRYIDSGENFMIESAIAQVGKGAGNFQDAFGHVEMPHKGKITVLLKEFKYRRGEDSEHLRASIYEALSGKYPGIKLSVEKNQVGPPVGYPINIEISGDDYSLLVDSAKKISGYVNSLNIAGMEEMKVDVSKQMPILEVRVDREKAGALGVSAAQVGTQIRRALFGEKAGIYKYKDDDYDINVRFDNSERFNMNALMNQKIVFRDPASGKIKEVPVASIVETNTNSSFDAIKRINRTRVVKLYSGVLPGYNANEIARNIKGHLKSFSLNKGVSYKFTGEIEAQGKQMAFLSKALLGGVALIILLLVLQFNSFSKPMIIFLAIILSFIGVLLGLVIFNMNFVIMMTMLGIISLAGIVVNNAVVLLDYIQILINRKREELKMRDSESLDDETIKDIIAKGGKTRLRPVLITAITTVFGLIPLAIGLNIDFFSLFSDWDPKVYLGGDNVIFWSPLAWTVIFGLTFATFLTLIIVPVTLYISLRIKRRFNMVV</sequence>
<protein>
    <submittedName>
        <fullName evidence="2">Multidrug resistance protein</fullName>
    </submittedName>
</protein>
<keyword evidence="1" id="KW-0812">Transmembrane</keyword>
<dbReference type="Gene3D" id="3.30.70.1320">
    <property type="entry name" value="Multidrug efflux transporter AcrB pore domain like"/>
    <property type="match status" value="1"/>
</dbReference>
<feature type="transmembrane region" description="Helical" evidence="1">
    <location>
        <begin position="358"/>
        <end position="382"/>
    </location>
</feature>
<dbReference type="InterPro" id="IPR001036">
    <property type="entry name" value="Acrflvin-R"/>
</dbReference>
<dbReference type="Gene3D" id="3.30.70.1430">
    <property type="entry name" value="Multidrug efflux transporter AcrB pore domain"/>
    <property type="match status" value="2"/>
</dbReference>
<name>A0AAV4F069_9GAST</name>
<accession>A0AAV4F069</accession>
<feature type="transmembrane region" description="Helical" evidence="1">
    <location>
        <begin position="497"/>
        <end position="515"/>
    </location>
</feature>
<dbReference type="PRINTS" id="PR00702">
    <property type="entry name" value="ACRIFLAVINRP"/>
</dbReference>
<organism evidence="2 3">
    <name type="scientific">Elysia marginata</name>
    <dbReference type="NCBI Taxonomy" id="1093978"/>
    <lineage>
        <taxon>Eukaryota</taxon>
        <taxon>Metazoa</taxon>
        <taxon>Spiralia</taxon>
        <taxon>Lophotrochozoa</taxon>
        <taxon>Mollusca</taxon>
        <taxon>Gastropoda</taxon>
        <taxon>Heterobranchia</taxon>
        <taxon>Euthyneura</taxon>
        <taxon>Panpulmonata</taxon>
        <taxon>Sacoglossa</taxon>
        <taxon>Placobranchoidea</taxon>
        <taxon>Plakobranchidae</taxon>
        <taxon>Elysia</taxon>
    </lineage>
</organism>
<dbReference type="Proteomes" id="UP000762676">
    <property type="component" value="Unassembled WGS sequence"/>
</dbReference>
<feature type="transmembrane region" description="Helical" evidence="1">
    <location>
        <begin position="930"/>
        <end position="950"/>
    </location>
</feature>
<keyword evidence="1" id="KW-0472">Membrane</keyword>
<feature type="transmembrane region" description="Helical" evidence="1">
    <location>
        <begin position="474"/>
        <end position="491"/>
    </location>
</feature>
<keyword evidence="1" id="KW-1133">Transmembrane helix</keyword>
<dbReference type="Gene3D" id="3.30.70.1440">
    <property type="entry name" value="Multidrug efflux transporter AcrB pore domain"/>
    <property type="match status" value="1"/>
</dbReference>
<dbReference type="PANTHER" id="PTHR32063">
    <property type="match status" value="1"/>
</dbReference>
<dbReference type="PANTHER" id="PTHR32063:SF0">
    <property type="entry name" value="SWARMING MOTILITY PROTEIN SWRC"/>
    <property type="match status" value="1"/>
</dbReference>
<dbReference type="SUPFAM" id="SSF82693">
    <property type="entry name" value="Multidrug efflux transporter AcrB pore domain, PN1, PN2, PC1 and PC2 subdomains"/>
    <property type="match status" value="2"/>
</dbReference>
<reference evidence="2 3" key="1">
    <citation type="journal article" date="2021" name="Elife">
        <title>Chloroplast acquisition without the gene transfer in kleptoplastic sea slugs, Plakobranchus ocellatus.</title>
        <authorList>
            <person name="Maeda T."/>
            <person name="Takahashi S."/>
            <person name="Yoshida T."/>
            <person name="Shimamura S."/>
            <person name="Takaki Y."/>
            <person name="Nagai Y."/>
            <person name="Toyoda A."/>
            <person name="Suzuki Y."/>
            <person name="Arimoto A."/>
            <person name="Ishii H."/>
            <person name="Satoh N."/>
            <person name="Nishiyama T."/>
            <person name="Hasebe M."/>
            <person name="Maruyama T."/>
            <person name="Minagawa J."/>
            <person name="Obokata J."/>
            <person name="Shigenobu S."/>
        </authorList>
    </citation>
    <scope>NUCLEOTIDE SEQUENCE [LARGE SCALE GENOMIC DNA]</scope>
</reference>
<feature type="transmembrane region" description="Helical" evidence="1">
    <location>
        <begin position="956"/>
        <end position="985"/>
    </location>
</feature>
<dbReference type="Gene3D" id="1.20.1640.10">
    <property type="entry name" value="Multidrug efflux transporter AcrB transmembrane domain"/>
    <property type="match status" value="2"/>
</dbReference>
<dbReference type="SUPFAM" id="SSF82866">
    <property type="entry name" value="Multidrug efflux transporter AcrB transmembrane domain"/>
    <property type="match status" value="2"/>
</dbReference>
<dbReference type="GO" id="GO:0005886">
    <property type="term" value="C:plasma membrane"/>
    <property type="evidence" value="ECO:0007669"/>
    <property type="project" value="TreeGrafter"/>
</dbReference>
<dbReference type="SUPFAM" id="SSF82714">
    <property type="entry name" value="Multidrug efflux transporter AcrB TolC docking domain, DN and DC subdomains"/>
    <property type="match status" value="2"/>
</dbReference>
<feature type="transmembrane region" description="Helical" evidence="1">
    <location>
        <begin position="431"/>
        <end position="453"/>
    </location>
</feature>
<dbReference type="GO" id="GO:0042910">
    <property type="term" value="F:xenobiotic transmembrane transporter activity"/>
    <property type="evidence" value="ECO:0007669"/>
    <property type="project" value="TreeGrafter"/>
</dbReference>
<evidence type="ECO:0000313" key="2">
    <source>
        <dbReference type="EMBL" id="GFR66772.1"/>
    </source>
</evidence>
<feature type="transmembrane region" description="Helical" evidence="1">
    <location>
        <begin position="903"/>
        <end position="923"/>
    </location>
</feature>